<dbReference type="RefSeq" id="XP_056484676.1">
    <property type="nucleotide sequence ID" value="XM_056634056.1"/>
</dbReference>
<comment type="caution">
    <text evidence="3">The sequence shown here is derived from an EMBL/GenBank/DDBJ whole genome shotgun (WGS) entry which is preliminary data.</text>
</comment>
<keyword evidence="1" id="KW-0175">Coiled coil</keyword>
<feature type="region of interest" description="Disordered" evidence="2">
    <location>
        <begin position="34"/>
        <end position="70"/>
    </location>
</feature>
<evidence type="ECO:0000313" key="4">
    <source>
        <dbReference type="Proteomes" id="UP001147747"/>
    </source>
</evidence>
<feature type="compositionally biased region" description="Polar residues" evidence="2">
    <location>
        <begin position="41"/>
        <end position="55"/>
    </location>
</feature>
<dbReference type="OrthoDB" id="4365973at2759"/>
<feature type="region of interest" description="Disordered" evidence="2">
    <location>
        <begin position="341"/>
        <end position="371"/>
    </location>
</feature>
<reference evidence="3" key="1">
    <citation type="submission" date="2022-12" db="EMBL/GenBank/DDBJ databases">
        <authorList>
            <person name="Petersen C."/>
        </authorList>
    </citation>
    <scope>NUCLEOTIDE SEQUENCE</scope>
    <source>
        <strain evidence="3">IBT 29677</strain>
    </source>
</reference>
<accession>A0A9W9VPE6</accession>
<gene>
    <name evidence="3" type="ORF">N7509_009419</name>
</gene>
<feature type="compositionally biased region" description="Basic and acidic residues" evidence="2">
    <location>
        <begin position="344"/>
        <end position="353"/>
    </location>
</feature>
<reference evidence="3" key="2">
    <citation type="journal article" date="2023" name="IMA Fungus">
        <title>Comparative genomic study of the Penicillium genus elucidates a diverse pangenome and 15 lateral gene transfer events.</title>
        <authorList>
            <person name="Petersen C."/>
            <person name="Sorensen T."/>
            <person name="Nielsen M.R."/>
            <person name="Sondergaard T.E."/>
            <person name="Sorensen J.L."/>
            <person name="Fitzpatrick D.A."/>
            <person name="Frisvad J.C."/>
            <person name="Nielsen K.L."/>
        </authorList>
    </citation>
    <scope>NUCLEOTIDE SEQUENCE</scope>
    <source>
        <strain evidence="3">IBT 29677</strain>
    </source>
</reference>
<feature type="compositionally biased region" description="Polar residues" evidence="2">
    <location>
        <begin position="355"/>
        <end position="371"/>
    </location>
</feature>
<dbReference type="EMBL" id="JAPZBU010000009">
    <property type="protein sequence ID" value="KAJ5386878.1"/>
    <property type="molecule type" value="Genomic_DNA"/>
</dbReference>
<dbReference type="AlphaFoldDB" id="A0A9W9VPE6"/>
<evidence type="ECO:0000256" key="1">
    <source>
        <dbReference type="SAM" id="Coils"/>
    </source>
</evidence>
<protein>
    <submittedName>
        <fullName evidence="3">Uncharacterized protein</fullName>
    </submittedName>
</protein>
<proteinExistence type="predicted"/>
<evidence type="ECO:0000313" key="3">
    <source>
        <dbReference type="EMBL" id="KAJ5386878.1"/>
    </source>
</evidence>
<feature type="coiled-coil region" evidence="1">
    <location>
        <begin position="434"/>
        <end position="475"/>
    </location>
</feature>
<organism evidence="3 4">
    <name type="scientific">Penicillium cosmopolitanum</name>
    <dbReference type="NCBI Taxonomy" id="1131564"/>
    <lineage>
        <taxon>Eukaryota</taxon>
        <taxon>Fungi</taxon>
        <taxon>Dikarya</taxon>
        <taxon>Ascomycota</taxon>
        <taxon>Pezizomycotina</taxon>
        <taxon>Eurotiomycetes</taxon>
        <taxon>Eurotiomycetidae</taxon>
        <taxon>Eurotiales</taxon>
        <taxon>Aspergillaceae</taxon>
        <taxon>Penicillium</taxon>
    </lineage>
</organism>
<dbReference type="Proteomes" id="UP001147747">
    <property type="component" value="Unassembled WGS sequence"/>
</dbReference>
<keyword evidence="4" id="KW-1185">Reference proteome</keyword>
<sequence>MRFEVPVSEIDSGDELDQLLFDYLGSPIHPPTEAKGKLQLSMASTSSAPGALSDGQSHESTPRSARRSARAKIVSANVDVAPSDASPTTDPSLIPFENALNAFRNRIQNSEIESLFWILPEDLSNLGLSPLPSNTLNVGTGTMSTPGHHENDQRGFAAKEKPMNYDGLSRVDSRVKRRAKLRLMHVRRLLDVSQEEDQSNVKIEDPDSEQEIFHDSKTTLVSTETAIPVQPLHPQAVKFDLTESTLSVSSPSIHGAKVQAKSSFEDFVDNPFAKATFTDGLTKYLPAGNLSSTLSWADFSPISPFAKPTTTIDPTGTTPQINPSNEPVVTAAGNEAAANTKEMVASKDSEYRRSPLQSPSISTPIETPLSAQTPDSLAVNLSNSSAQTTPDEHLQASSAENNEMSFRKMALIEELIGKIWDLRTASFLRSKMIEAGQQVKIDALQRENSKLLEEKVQARREIDRLQARVFEIEQEAQADRLKILQFEKLFREISIHFSQVKSLLPNMPFAGDQEMTLAERLGARLNAIDSAFQARIDIRRRAQLKKDATEALGFGGDGEQAYP</sequence>
<evidence type="ECO:0000256" key="2">
    <source>
        <dbReference type="SAM" id="MobiDB-lite"/>
    </source>
</evidence>
<dbReference type="GeneID" id="81373036"/>
<name>A0A9W9VPE6_9EURO</name>